<evidence type="ECO:0000256" key="5">
    <source>
        <dbReference type="ARBA" id="ARBA00023242"/>
    </source>
</evidence>
<keyword evidence="10" id="KW-1185">Reference proteome</keyword>
<sequence>MADDKDLEEIARTATDDFYELLGVAFDAGEVELKRAYRKASIKAHPDKNPDDPNAADRFIRLGIARDILIDVKLKAEYDRQRQLKRERQLKNDLLDGNRRKMKEDLERREREGFTGFKRKRGGEMTDAEKRQVEEQRIAENNKRVRKEMEEKLRRARQEEEARFAEPAQESEPIVQYPAPGKSAEIDRTVKVRFYREGDTIAWDKEKVTKMFEKYGKIDSVVMGQDKKIKIPGEKHRKIAAIVLIVYTRIDHAYTAVSDARTHNPQLESVSWAGKEPDLKSPPASASAPSTPLATPNKAFRASFGGGGIPLVSGKGLGTPGTPKFAFSPNSPSLQERTMMRLKQAEKKALEEKIRREEAAEESKEAVG</sequence>
<dbReference type="Gene3D" id="3.30.70.330">
    <property type="match status" value="1"/>
</dbReference>
<feature type="coiled-coil region" evidence="6">
    <location>
        <begin position="92"/>
        <end position="166"/>
    </location>
</feature>
<name>A0A6A5TZZ5_9PLEO</name>
<evidence type="ECO:0000256" key="1">
    <source>
        <dbReference type="ARBA" id="ARBA00004123"/>
    </source>
</evidence>
<organism evidence="9 10">
    <name type="scientific">Byssothecium circinans</name>
    <dbReference type="NCBI Taxonomy" id="147558"/>
    <lineage>
        <taxon>Eukaryota</taxon>
        <taxon>Fungi</taxon>
        <taxon>Dikarya</taxon>
        <taxon>Ascomycota</taxon>
        <taxon>Pezizomycotina</taxon>
        <taxon>Dothideomycetes</taxon>
        <taxon>Pleosporomycetidae</taxon>
        <taxon>Pleosporales</taxon>
        <taxon>Massarineae</taxon>
        <taxon>Massarinaceae</taxon>
        <taxon>Byssothecium</taxon>
    </lineage>
</organism>
<dbReference type="GO" id="GO:0005681">
    <property type="term" value="C:spliceosomal complex"/>
    <property type="evidence" value="ECO:0007669"/>
    <property type="project" value="TreeGrafter"/>
</dbReference>
<keyword evidence="4" id="KW-0143">Chaperone</keyword>
<dbReference type="InterPro" id="IPR052094">
    <property type="entry name" value="Pre-mRNA-splicing_ERAD"/>
</dbReference>
<dbReference type="InterPro" id="IPR001623">
    <property type="entry name" value="DnaJ_domain"/>
</dbReference>
<dbReference type="EMBL" id="ML976988">
    <property type="protein sequence ID" value="KAF1958008.1"/>
    <property type="molecule type" value="Genomic_DNA"/>
</dbReference>
<keyword evidence="3" id="KW-0963">Cytoplasm</keyword>
<feature type="compositionally biased region" description="Basic and acidic residues" evidence="7">
    <location>
        <begin position="343"/>
        <end position="368"/>
    </location>
</feature>
<evidence type="ECO:0000256" key="3">
    <source>
        <dbReference type="ARBA" id="ARBA00022490"/>
    </source>
</evidence>
<evidence type="ECO:0000256" key="2">
    <source>
        <dbReference type="ARBA" id="ARBA00004496"/>
    </source>
</evidence>
<dbReference type="AlphaFoldDB" id="A0A6A5TZZ5"/>
<dbReference type="Pfam" id="PF00226">
    <property type="entry name" value="DnaJ"/>
    <property type="match status" value="1"/>
</dbReference>
<comment type="subcellular location">
    <subcellularLocation>
        <location evidence="2">Cytoplasm</location>
    </subcellularLocation>
    <subcellularLocation>
        <location evidence="1">Nucleus</location>
    </subcellularLocation>
</comment>
<evidence type="ECO:0000256" key="6">
    <source>
        <dbReference type="SAM" id="Coils"/>
    </source>
</evidence>
<evidence type="ECO:0000313" key="10">
    <source>
        <dbReference type="Proteomes" id="UP000800035"/>
    </source>
</evidence>
<dbReference type="Gene3D" id="1.10.287.110">
    <property type="entry name" value="DnaJ domain"/>
    <property type="match status" value="1"/>
</dbReference>
<dbReference type="GO" id="GO:0000390">
    <property type="term" value="P:spliceosomal complex disassembly"/>
    <property type="evidence" value="ECO:0007669"/>
    <property type="project" value="TreeGrafter"/>
</dbReference>
<gene>
    <name evidence="9" type="ORF">CC80DRAFT_491314</name>
</gene>
<dbReference type="OrthoDB" id="376357at2759"/>
<evidence type="ECO:0000313" key="9">
    <source>
        <dbReference type="EMBL" id="KAF1958008.1"/>
    </source>
</evidence>
<dbReference type="GO" id="GO:0005737">
    <property type="term" value="C:cytoplasm"/>
    <property type="evidence" value="ECO:0007669"/>
    <property type="project" value="UniProtKB-SubCell"/>
</dbReference>
<keyword evidence="5" id="KW-0539">Nucleus</keyword>
<proteinExistence type="predicted"/>
<reference evidence="9" key="1">
    <citation type="journal article" date="2020" name="Stud. Mycol.">
        <title>101 Dothideomycetes genomes: a test case for predicting lifestyles and emergence of pathogens.</title>
        <authorList>
            <person name="Haridas S."/>
            <person name="Albert R."/>
            <person name="Binder M."/>
            <person name="Bloem J."/>
            <person name="Labutti K."/>
            <person name="Salamov A."/>
            <person name="Andreopoulos B."/>
            <person name="Baker S."/>
            <person name="Barry K."/>
            <person name="Bills G."/>
            <person name="Bluhm B."/>
            <person name="Cannon C."/>
            <person name="Castanera R."/>
            <person name="Culley D."/>
            <person name="Daum C."/>
            <person name="Ezra D."/>
            <person name="Gonzalez J."/>
            <person name="Henrissat B."/>
            <person name="Kuo A."/>
            <person name="Liang C."/>
            <person name="Lipzen A."/>
            <person name="Lutzoni F."/>
            <person name="Magnuson J."/>
            <person name="Mondo S."/>
            <person name="Nolan M."/>
            <person name="Ohm R."/>
            <person name="Pangilinan J."/>
            <person name="Park H.-J."/>
            <person name="Ramirez L."/>
            <person name="Alfaro M."/>
            <person name="Sun H."/>
            <person name="Tritt A."/>
            <person name="Yoshinaga Y."/>
            <person name="Zwiers L.-H."/>
            <person name="Turgeon B."/>
            <person name="Goodwin S."/>
            <person name="Spatafora J."/>
            <person name="Crous P."/>
            <person name="Grigoriev I."/>
        </authorList>
    </citation>
    <scope>NUCLEOTIDE SEQUENCE</scope>
    <source>
        <strain evidence="9">CBS 675.92</strain>
    </source>
</reference>
<dbReference type="InterPro" id="IPR012677">
    <property type="entry name" value="Nucleotide-bd_a/b_plait_sf"/>
</dbReference>
<feature type="domain" description="J" evidence="8">
    <location>
        <begin position="17"/>
        <end position="82"/>
    </location>
</feature>
<feature type="compositionally biased region" description="Low complexity" evidence="7">
    <location>
        <begin position="281"/>
        <end position="294"/>
    </location>
</feature>
<feature type="region of interest" description="Disordered" evidence="7">
    <location>
        <begin position="311"/>
        <end position="368"/>
    </location>
</feature>
<evidence type="ECO:0000259" key="8">
    <source>
        <dbReference type="PROSITE" id="PS50076"/>
    </source>
</evidence>
<evidence type="ECO:0000256" key="7">
    <source>
        <dbReference type="SAM" id="MobiDB-lite"/>
    </source>
</evidence>
<dbReference type="CDD" id="cd06257">
    <property type="entry name" value="DnaJ"/>
    <property type="match status" value="1"/>
</dbReference>
<dbReference type="PROSITE" id="PS50076">
    <property type="entry name" value="DNAJ_2"/>
    <property type="match status" value="1"/>
</dbReference>
<feature type="region of interest" description="Disordered" evidence="7">
    <location>
        <begin position="272"/>
        <end position="294"/>
    </location>
</feature>
<accession>A0A6A5TZZ5</accession>
<dbReference type="SUPFAM" id="SSF46565">
    <property type="entry name" value="Chaperone J-domain"/>
    <property type="match status" value="1"/>
</dbReference>
<dbReference type="PANTHER" id="PTHR44313:SF1">
    <property type="entry name" value="DNAJ HOMOLOG SUBFAMILY C MEMBER 17"/>
    <property type="match status" value="1"/>
</dbReference>
<dbReference type="PANTHER" id="PTHR44313">
    <property type="entry name" value="DNAJ HOMOLOG SUBFAMILY C MEMBER 17"/>
    <property type="match status" value="1"/>
</dbReference>
<protein>
    <submittedName>
        <fullName evidence="9">DnaJ-domain-containing protein</fullName>
    </submittedName>
</protein>
<dbReference type="PRINTS" id="PR00625">
    <property type="entry name" value="JDOMAIN"/>
</dbReference>
<dbReference type="InterPro" id="IPR036869">
    <property type="entry name" value="J_dom_sf"/>
</dbReference>
<evidence type="ECO:0000256" key="4">
    <source>
        <dbReference type="ARBA" id="ARBA00023186"/>
    </source>
</evidence>
<dbReference type="SMART" id="SM00271">
    <property type="entry name" value="DnaJ"/>
    <property type="match status" value="1"/>
</dbReference>
<keyword evidence="6" id="KW-0175">Coiled coil</keyword>
<dbReference type="Proteomes" id="UP000800035">
    <property type="component" value="Unassembled WGS sequence"/>
</dbReference>